<dbReference type="GO" id="GO:0008757">
    <property type="term" value="F:S-adenosylmethionine-dependent methyltransferase activity"/>
    <property type="evidence" value="ECO:0007669"/>
    <property type="project" value="InterPro"/>
</dbReference>
<protein>
    <submittedName>
        <fullName evidence="2">Methyltransferase domain-containing protein</fullName>
    </submittedName>
</protein>
<dbReference type="GO" id="GO:0032259">
    <property type="term" value="P:methylation"/>
    <property type="evidence" value="ECO:0007669"/>
    <property type="project" value="UniProtKB-KW"/>
</dbReference>
<evidence type="ECO:0000313" key="2">
    <source>
        <dbReference type="EMBL" id="HIP98021.1"/>
    </source>
</evidence>
<dbReference type="Proteomes" id="UP000606463">
    <property type="component" value="Unassembled WGS sequence"/>
</dbReference>
<dbReference type="Gene3D" id="3.40.50.150">
    <property type="entry name" value="Vaccinia Virus protein VP39"/>
    <property type="match status" value="1"/>
</dbReference>
<comment type="caution">
    <text evidence="2">The sequence shown here is derived from an EMBL/GenBank/DDBJ whole genome shotgun (WGS) entry which is preliminary data.</text>
</comment>
<evidence type="ECO:0000259" key="1">
    <source>
        <dbReference type="Pfam" id="PF08241"/>
    </source>
</evidence>
<feature type="domain" description="Methyltransferase type 11" evidence="1">
    <location>
        <begin position="53"/>
        <end position="135"/>
    </location>
</feature>
<sequence length="225" mass="25725">MEDIFRNILPEEIGRRFSQAFASYKAWAIPQREAGKILIEKFGVFIKKGEIVLDAGAGVGLLTEKLLELCNKVFVCDLSFPSLKENPAVRRAFICNIENLPLKNRSVDWVASNFVLHWCNHKKALGEFLRVSKKGFFFSVPVKGSLEGIGFPFPCEEDILETVKPQRWFTEEIEIPFRGKDFLLFFKKTGTGFNPNKTLSAFEILKKPHLVKNYSFKVLFALKTL</sequence>
<keyword evidence="2" id="KW-0489">Methyltransferase</keyword>
<name>A0A9D1CF47_AQUAO</name>
<evidence type="ECO:0000313" key="3">
    <source>
        <dbReference type="Proteomes" id="UP000606463"/>
    </source>
</evidence>
<dbReference type="SUPFAM" id="SSF53335">
    <property type="entry name" value="S-adenosyl-L-methionine-dependent methyltransferases"/>
    <property type="match status" value="1"/>
</dbReference>
<proteinExistence type="predicted"/>
<dbReference type="AlphaFoldDB" id="A0A9D1CF47"/>
<dbReference type="EMBL" id="DQVE01000014">
    <property type="protein sequence ID" value="HIP98021.1"/>
    <property type="molecule type" value="Genomic_DNA"/>
</dbReference>
<dbReference type="InterPro" id="IPR029063">
    <property type="entry name" value="SAM-dependent_MTases_sf"/>
</dbReference>
<dbReference type="Pfam" id="PF08241">
    <property type="entry name" value="Methyltransf_11"/>
    <property type="match status" value="1"/>
</dbReference>
<keyword evidence="2" id="KW-0808">Transferase</keyword>
<reference evidence="2" key="1">
    <citation type="journal article" date="2020" name="ISME J.">
        <title>Gammaproteobacteria mediating utilization of methyl-, sulfur- and petroleum organic compounds in deep ocean hydrothermal plumes.</title>
        <authorList>
            <person name="Zhou Z."/>
            <person name="Liu Y."/>
            <person name="Pan J."/>
            <person name="Cron B.R."/>
            <person name="Toner B.M."/>
            <person name="Anantharaman K."/>
            <person name="Breier J.A."/>
            <person name="Dick G.J."/>
            <person name="Li M."/>
        </authorList>
    </citation>
    <scope>NUCLEOTIDE SEQUENCE</scope>
    <source>
        <strain evidence="2">SZUA-1501</strain>
    </source>
</reference>
<dbReference type="InterPro" id="IPR013216">
    <property type="entry name" value="Methyltransf_11"/>
</dbReference>
<gene>
    <name evidence="2" type="ORF">EYH37_01445</name>
</gene>
<organism evidence="2 3">
    <name type="scientific">Aquifex aeolicus</name>
    <dbReference type="NCBI Taxonomy" id="63363"/>
    <lineage>
        <taxon>Bacteria</taxon>
        <taxon>Pseudomonadati</taxon>
        <taxon>Aquificota</taxon>
        <taxon>Aquificia</taxon>
        <taxon>Aquificales</taxon>
        <taxon>Aquificaceae</taxon>
        <taxon>Aquifex</taxon>
    </lineage>
</organism>
<dbReference type="CDD" id="cd02440">
    <property type="entry name" value="AdoMet_MTases"/>
    <property type="match status" value="1"/>
</dbReference>
<accession>A0A9D1CF47</accession>